<protein>
    <recommendedName>
        <fullName evidence="3">Disease resistance protein At4g27190-like leucine-rich repeats domain-containing protein</fullName>
    </recommendedName>
</protein>
<dbReference type="PANTHER" id="PTHR33463">
    <property type="entry name" value="NB-ARC DOMAIN-CONTAINING PROTEIN-RELATED"/>
    <property type="match status" value="1"/>
</dbReference>
<gene>
    <name evidence="4" type="ORF">CUMW_265620</name>
</gene>
<dbReference type="InterPro" id="IPR032675">
    <property type="entry name" value="LRR_dom_sf"/>
</dbReference>
<evidence type="ECO:0000256" key="2">
    <source>
        <dbReference type="SAM" id="MobiDB-lite"/>
    </source>
</evidence>
<evidence type="ECO:0000313" key="4">
    <source>
        <dbReference type="EMBL" id="GAY68631.1"/>
    </source>
</evidence>
<dbReference type="SUPFAM" id="SSF52058">
    <property type="entry name" value="L domain-like"/>
    <property type="match status" value="1"/>
</dbReference>
<sequence>MDRSMIDAASGGALVDKTPEATRNLIANMAANSQQFNTRNDLLPPPKRVNEYYFSRKTSFKSYFFGATISKPTTSLGFNEIIADDDPAPKVILPSLEELNLRDLRNMKKLWADHNQGILLQLQHLEISYCESMEGVVDTTGWSERDEGKLIELKVFPKLHSLQLEWLPRLSSFANMGHIHSDLVVEFPSLLNLMIGCCSNMLRFISTSSPEDTIHSEMQPPPLFDEKVGIPTSLVNLYVWNCKKLEEIVGHAGEEVKENRIAFSELKLLELDDLPRLTSFCLENYTLEFPSLERVFVTHCPNMKTFSLGIVSTPKLHKVQVTVKEEDELHHREDNLNSTIQEHYTRSRGNK</sequence>
<evidence type="ECO:0000256" key="1">
    <source>
        <dbReference type="ARBA" id="ARBA00022821"/>
    </source>
</evidence>
<feature type="domain" description="Disease resistance protein At4g27190-like leucine-rich repeats" evidence="3">
    <location>
        <begin position="80"/>
        <end position="208"/>
    </location>
</feature>
<dbReference type="EMBL" id="BDQV01000935">
    <property type="protein sequence ID" value="GAY68631.1"/>
    <property type="molecule type" value="Genomic_DNA"/>
</dbReference>
<feature type="region of interest" description="Disordered" evidence="2">
    <location>
        <begin position="328"/>
        <end position="351"/>
    </location>
</feature>
<dbReference type="InterPro" id="IPR050905">
    <property type="entry name" value="Plant_NBS-LRR"/>
</dbReference>
<evidence type="ECO:0000313" key="5">
    <source>
        <dbReference type="Proteomes" id="UP000236630"/>
    </source>
</evidence>
<dbReference type="Gene3D" id="3.80.10.10">
    <property type="entry name" value="Ribonuclease Inhibitor"/>
    <property type="match status" value="1"/>
</dbReference>
<keyword evidence="1" id="KW-0611">Plant defense</keyword>
<feature type="domain" description="Disease resistance protein At4g27190-like leucine-rich repeats" evidence="3">
    <location>
        <begin position="233"/>
        <end position="305"/>
    </location>
</feature>
<dbReference type="InterPro" id="IPR057135">
    <property type="entry name" value="At4g27190-like_LRR"/>
</dbReference>
<dbReference type="Pfam" id="PF23247">
    <property type="entry name" value="LRR_RPS2"/>
    <property type="match status" value="2"/>
</dbReference>
<keyword evidence="5" id="KW-1185">Reference proteome</keyword>
<proteinExistence type="predicted"/>
<accession>A0A2H5QVI6</accession>
<reference evidence="4 5" key="1">
    <citation type="journal article" date="2017" name="Front. Genet.">
        <title>Draft sequencing of the heterozygous diploid genome of Satsuma (Citrus unshiu Marc.) using a hybrid assembly approach.</title>
        <authorList>
            <person name="Shimizu T."/>
            <person name="Tanizawa Y."/>
            <person name="Mochizuki T."/>
            <person name="Nagasaki H."/>
            <person name="Yoshioka T."/>
            <person name="Toyoda A."/>
            <person name="Fujiyama A."/>
            <person name="Kaminuma E."/>
            <person name="Nakamura Y."/>
        </authorList>
    </citation>
    <scope>NUCLEOTIDE SEQUENCE [LARGE SCALE GENOMIC DNA]</scope>
    <source>
        <strain evidence="5">cv. Miyagawa wase</strain>
    </source>
</reference>
<organism evidence="4 5">
    <name type="scientific">Citrus unshiu</name>
    <name type="common">Satsuma mandarin</name>
    <name type="synonym">Citrus nobilis var. unshiu</name>
    <dbReference type="NCBI Taxonomy" id="55188"/>
    <lineage>
        <taxon>Eukaryota</taxon>
        <taxon>Viridiplantae</taxon>
        <taxon>Streptophyta</taxon>
        <taxon>Embryophyta</taxon>
        <taxon>Tracheophyta</taxon>
        <taxon>Spermatophyta</taxon>
        <taxon>Magnoliopsida</taxon>
        <taxon>eudicotyledons</taxon>
        <taxon>Gunneridae</taxon>
        <taxon>Pentapetalae</taxon>
        <taxon>rosids</taxon>
        <taxon>malvids</taxon>
        <taxon>Sapindales</taxon>
        <taxon>Rutaceae</taxon>
        <taxon>Aurantioideae</taxon>
        <taxon>Citrus</taxon>
    </lineage>
</organism>
<evidence type="ECO:0000259" key="3">
    <source>
        <dbReference type="Pfam" id="PF23247"/>
    </source>
</evidence>
<dbReference type="PANTHER" id="PTHR33463:SF203">
    <property type="entry name" value="AAA+ ATPASE DOMAIN-CONTAINING PROTEIN"/>
    <property type="match status" value="1"/>
</dbReference>
<name>A0A2H5QVI6_CITUN</name>
<comment type="caution">
    <text evidence="4">The sequence shown here is derived from an EMBL/GenBank/DDBJ whole genome shotgun (WGS) entry which is preliminary data.</text>
</comment>
<dbReference type="Proteomes" id="UP000236630">
    <property type="component" value="Unassembled WGS sequence"/>
</dbReference>
<dbReference type="AlphaFoldDB" id="A0A2H5QVI6"/>